<evidence type="ECO:0000313" key="2">
    <source>
        <dbReference type="Proteomes" id="UP000002640"/>
    </source>
</evidence>
<dbReference type="InterPro" id="IPR027850">
    <property type="entry name" value="DUF4504"/>
</dbReference>
<feature type="non-terminal residue" evidence="1">
    <location>
        <position position="1"/>
    </location>
</feature>
<proteinExistence type="predicted"/>
<dbReference type="OMA" id="QANCLAM"/>
<dbReference type="Proteomes" id="UP000002640">
    <property type="component" value="Unassembled WGS sequence"/>
</dbReference>
<dbReference type="PANTHER" id="PTHR31366:SF2">
    <property type="entry name" value="UPF0739 PROTEIN C1ORF74"/>
    <property type="match status" value="1"/>
</dbReference>
<organism evidence="1 2">
    <name type="scientific">Phytophthora sojae (strain P6497)</name>
    <name type="common">Soybean stem and root rot agent</name>
    <name type="synonym">Phytophthora megasperma f. sp. glycines</name>
    <dbReference type="NCBI Taxonomy" id="1094619"/>
    <lineage>
        <taxon>Eukaryota</taxon>
        <taxon>Sar</taxon>
        <taxon>Stramenopiles</taxon>
        <taxon>Oomycota</taxon>
        <taxon>Peronosporomycetes</taxon>
        <taxon>Peronosporales</taxon>
        <taxon>Peronosporaceae</taxon>
        <taxon>Phytophthora</taxon>
    </lineage>
</organism>
<name>G5AAQ1_PHYSP</name>
<protein>
    <submittedName>
        <fullName evidence="1">Uncharacterized protein</fullName>
    </submittedName>
</protein>
<keyword evidence="2" id="KW-1185">Reference proteome</keyword>
<accession>G5AAQ1</accession>
<sequence length="411" mass="45217">GLRSMSCWTGDSRALGVLLGFQREIRAFVSSADQSSLSRASWWLYHSATGAAEDVGSASWPTDEQLSALAQRLHARLARAGGGGGRKKTKLRLAVAQVRVLLRDLLLVASGLRASCLVDCCALTKELAELLLIGLLEEPQCRWTAAQRVRAVLLDGNVFFVNVDAFVSEKMVELATELQQQLYVDVSASLAQPKLINRHSSEAEASRLLAFAEWTATACRELLRSTTGQALVLEWRRPSSLNATALAGILLCYPCVYDVLAGKDSHATDTDDGWGEQENCLALCPLVVLQTAALVCMYVITFSCVFRSISISLFLSLLTIVVVWRRPQQQQQLEIALLDFSVPRHLLDARSRFNERLLDKVDAMNRPPLAKLLLARCSLKLRRAIERSALLSAGVQPQVRGHTRSLPRVAL</sequence>
<reference evidence="1 2" key="1">
    <citation type="journal article" date="2006" name="Science">
        <title>Phytophthora genome sequences uncover evolutionary origins and mechanisms of pathogenesis.</title>
        <authorList>
            <person name="Tyler B.M."/>
            <person name="Tripathy S."/>
            <person name="Zhang X."/>
            <person name="Dehal P."/>
            <person name="Jiang R.H."/>
            <person name="Aerts A."/>
            <person name="Arredondo F.D."/>
            <person name="Baxter L."/>
            <person name="Bensasson D."/>
            <person name="Beynon J.L."/>
            <person name="Chapman J."/>
            <person name="Damasceno C.M."/>
            <person name="Dorrance A.E."/>
            <person name="Dou D."/>
            <person name="Dickerman A.W."/>
            <person name="Dubchak I.L."/>
            <person name="Garbelotto M."/>
            <person name="Gijzen M."/>
            <person name="Gordon S.G."/>
            <person name="Govers F."/>
            <person name="Grunwald N.J."/>
            <person name="Huang W."/>
            <person name="Ivors K.L."/>
            <person name="Jones R.W."/>
            <person name="Kamoun S."/>
            <person name="Krampis K."/>
            <person name="Lamour K.H."/>
            <person name="Lee M.K."/>
            <person name="McDonald W.H."/>
            <person name="Medina M."/>
            <person name="Meijer H.J."/>
            <person name="Nordberg E.K."/>
            <person name="Maclean D.J."/>
            <person name="Ospina-Giraldo M.D."/>
            <person name="Morris P.F."/>
            <person name="Phuntumart V."/>
            <person name="Putnam N.H."/>
            <person name="Rash S."/>
            <person name="Rose J.K."/>
            <person name="Sakihama Y."/>
            <person name="Salamov A.A."/>
            <person name="Savidor A."/>
            <person name="Scheuring C.F."/>
            <person name="Smith B.M."/>
            <person name="Sobral B.W."/>
            <person name="Terry A."/>
            <person name="Torto-Alalibo T.A."/>
            <person name="Win J."/>
            <person name="Xu Z."/>
            <person name="Zhang H."/>
            <person name="Grigoriev I.V."/>
            <person name="Rokhsar D.S."/>
            <person name="Boore J.L."/>
        </authorList>
    </citation>
    <scope>NUCLEOTIDE SEQUENCE [LARGE SCALE GENOMIC DNA]</scope>
    <source>
        <strain evidence="1 2">P6497</strain>
    </source>
</reference>
<dbReference type="AlphaFoldDB" id="G5AAQ1"/>
<dbReference type="KEGG" id="psoj:PHYSODRAFT_528489"/>
<dbReference type="RefSeq" id="XP_009537246.1">
    <property type="nucleotide sequence ID" value="XM_009538951.1"/>
</dbReference>
<evidence type="ECO:0000313" key="1">
    <source>
        <dbReference type="EMBL" id="EGZ07680.1"/>
    </source>
</evidence>
<dbReference type="GeneID" id="20661239"/>
<dbReference type="Pfam" id="PF14953">
    <property type="entry name" value="DUF4504"/>
    <property type="match status" value="1"/>
</dbReference>
<dbReference type="EMBL" id="JH159162">
    <property type="protein sequence ID" value="EGZ07680.1"/>
    <property type="molecule type" value="Genomic_DNA"/>
</dbReference>
<dbReference type="InParanoid" id="G5AAQ1"/>
<gene>
    <name evidence="1" type="ORF">PHYSODRAFT_528489</name>
</gene>
<dbReference type="PANTHER" id="PTHR31366">
    <property type="entry name" value="UPF0739 PROTEIN C1ORF74"/>
    <property type="match status" value="1"/>
</dbReference>